<evidence type="ECO:0000313" key="1">
    <source>
        <dbReference type="EMBL" id="KAI4327163.1"/>
    </source>
</evidence>
<name>A0ACB9MSG6_BAUVA</name>
<accession>A0ACB9MSG6</accession>
<comment type="caution">
    <text evidence="1">The sequence shown here is derived from an EMBL/GenBank/DDBJ whole genome shotgun (WGS) entry which is preliminary data.</text>
</comment>
<sequence length="347" mass="38711">MANPVEVSVLKQIKFHLLGELSPVGAFSAALCSSATEKLWFDQANLADSTSQSDSLCSQSSSCDSSIDVSDFFTEILDFSTNSMPSAENQVNLFEFESKSQVIDLSTPKMETEASQLNNSFSQFESNSPSNSDIFEFQPRPQTIEKKDQSNRKPSLQISLPKKTEWIQFGSSDQQQEVPEIFEQKNSNPVEKKHYRGVRQRPWGKFAAEIRDPNKRGSRVWLGTFDTAIEAAKAYDRAAFKLRGSKAILNFPLEAGKSISESTSVNGADGRKRSREDDDGEAQVEVKTVVKKEKTEEYDVNRLRDIPLTPSTWALIWESDAKGIFNIPPLSPLSPHPALGYPQLMVV</sequence>
<protein>
    <submittedName>
        <fullName evidence="1">Uncharacterized protein</fullName>
    </submittedName>
</protein>
<dbReference type="EMBL" id="CM039433">
    <property type="protein sequence ID" value="KAI4327163.1"/>
    <property type="molecule type" value="Genomic_DNA"/>
</dbReference>
<dbReference type="Proteomes" id="UP000828941">
    <property type="component" value="Chromosome 8"/>
</dbReference>
<proteinExistence type="predicted"/>
<evidence type="ECO:0000313" key="2">
    <source>
        <dbReference type="Proteomes" id="UP000828941"/>
    </source>
</evidence>
<gene>
    <name evidence="1" type="ORF">L6164_019657</name>
</gene>
<organism evidence="1 2">
    <name type="scientific">Bauhinia variegata</name>
    <name type="common">Purple orchid tree</name>
    <name type="synonym">Phanera variegata</name>
    <dbReference type="NCBI Taxonomy" id="167791"/>
    <lineage>
        <taxon>Eukaryota</taxon>
        <taxon>Viridiplantae</taxon>
        <taxon>Streptophyta</taxon>
        <taxon>Embryophyta</taxon>
        <taxon>Tracheophyta</taxon>
        <taxon>Spermatophyta</taxon>
        <taxon>Magnoliopsida</taxon>
        <taxon>eudicotyledons</taxon>
        <taxon>Gunneridae</taxon>
        <taxon>Pentapetalae</taxon>
        <taxon>rosids</taxon>
        <taxon>fabids</taxon>
        <taxon>Fabales</taxon>
        <taxon>Fabaceae</taxon>
        <taxon>Cercidoideae</taxon>
        <taxon>Cercideae</taxon>
        <taxon>Bauhiniinae</taxon>
        <taxon>Bauhinia</taxon>
    </lineage>
</organism>
<keyword evidence="2" id="KW-1185">Reference proteome</keyword>
<reference evidence="1 2" key="1">
    <citation type="journal article" date="2022" name="DNA Res.">
        <title>Chromosomal-level genome assembly of the orchid tree Bauhinia variegata (Leguminosae; Cercidoideae) supports the allotetraploid origin hypothesis of Bauhinia.</title>
        <authorList>
            <person name="Zhong Y."/>
            <person name="Chen Y."/>
            <person name="Zheng D."/>
            <person name="Pang J."/>
            <person name="Liu Y."/>
            <person name="Luo S."/>
            <person name="Meng S."/>
            <person name="Qian L."/>
            <person name="Wei D."/>
            <person name="Dai S."/>
            <person name="Zhou R."/>
        </authorList>
    </citation>
    <scope>NUCLEOTIDE SEQUENCE [LARGE SCALE GENOMIC DNA]</scope>
    <source>
        <strain evidence="1">BV-YZ2020</strain>
    </source>
</reference>